<dbReference type="GO" id="GO:0016616">
    <property type="term" value="F:oxidoreductase activity, acting on the CH-OH group of donors, NAD or NADP as acceptor"/>
    <property type="evidence" value="ECO:0007669"/>
    <property type="project" value="TreeGrafter"/>
</dbReference>
<feature type="non-terminal residue" evidence="3">
    <location>
        <position position="209"/>
    </location>
</feature>
<evidence type="ECO:0000256" key="2">
    <source>
        <dbReference type="ARBA" id="ARBA00023002"/>
    </source>
</evidence>
<name>A0A383F7J6_9ZZZZ</name>
<reference evidence="3" key="1">
    <citation type="submission" date="2018-05" db="EMBL/GenBank/DDBJ databases">
        <authorList>
            <person name="Lanie J.A."/>
            <person name="Ng W.-L."/>
            <person name="Kazmierczak K.M."/>
            <person name="Andrzejewski T.M."/>
            <person name="Davidsen T.M."/>
            <person name="Wayne K.J."/>
            <person name="Tettelin H."/>
            <person name="Glass J.I."/>
            <person name="Rusch D."/>
            <person name="Podicherti R."/>
            <person name="Tsui H.-C.T."/>
            <person name="Winkler M.E."/>
        </authorList>
    </citation>
    <scope>NUCLEOTIDE SEQUENCE</scope>
</reference>
<dbReference type="Gene3D" id="3.40.50.720">
    <property type="entry name" value="NAD(P)-binding Rossmann-like Domain"/>
    <property type="match status" value="1"/>
</dbReference>
<dbReference type="InterPro" id="IPR036291">
    <property type="entry name" value="NAD(P)-bd_dom_sf"/>
</dbReference>
<proteinExistence type="inferred from homology"/>
<protein>
    <recommendedName>
        <fullName evidence="4">Short-chain dehydrogenase</fullName>
    </recommendedName>
</protein>
<evidence type="ECO:0000313" key="3">
    <source>
        <dbReference type="EMBL" id="SVE64345.1"/>
    </source>
</evidence>
<dbReference type="AlphaFoldDB" id="A0A383F7J6"/>
<dbReference type="PANTHER" id="PTHR42760">
    <property type="entry name" value="SHORT-CHAIN DEHYDROGENASES/REDUCTASES FAMILY MEMBER"/>
    <property type="match status" value="1"/>
</dbReference>
<evidence type="ECO:0008006" key="4">
    <source>
        <dbReference type="Google" id="ProtNLM"/>
    </source>
</evidence>
<evidence type="ECO:0000256" key="1">
    <source>
        <dbReference type="ARBA" id="ARBA00006484"/>
    </source>
</evidence>
<dbReference type="PRINTS" id="PR00080">
    <property type="entry name" value="SDRFAMILY"/>
</dbReference>
<dbReference type="PRINTS" id="PR00081">
    <property type="entry name" value="GDHRDH"/>
</dbReference>
<gene>
    <name evidence="3" type="ORF">METZ01_LOCUS517199</name>
</gene>
<organism evidence="3">
    <name type="scientific">marine metagenome</name>
    <dbReference type="NCBI Taxonomy" id="408172"/>
    <lineage>
        <taxon>unclassified sequences</taxon>
        <taxon>metagenomes</taxon>
        <taxon>ecological metagenomes</taxon>
    </lineage>
</organism>
<dbReference type="Pfam" id="PF00106">
    <property type="entry name" value="adh_short"/>
    <property type="match status" value="1"/>
</dbReference>
<dbReference type="PANTHER" id="PTHR42760:SF133">
    <property type="entry name" value="3-OXOACYL-[ACYL-CARRIER-PROTEIN] REDUCTASE"/>
    <property type="match status" value="1"/>
</dbReference>
<dbReference type="InterPro" id="IPR002347">
    <property type="entry name" value="SDR_fam"/>
</dbReference>
<comment type="similarity">
    <text evidence="1">Belongs to the short-chain dehydrogenases/reductases (SDR) family.</text>
</comment>
<accession>A0A383F7J6</accession>
<sequence>MNANSQYDFSSLKGKTAVITGGAGILGKHFSDGLACCGAHVVIVDLNIEESEKLAGDLTRRYGQKCLAIPCDVSDPASVRSMADEVAGQFGDIHVLHNNAVSKSSDLEAFFSPFEEYTLDQWREVAKVNIDGMFLVAQAIGKKMVEQNKGGSIIQTASIYGLLGPDSRIYEGSSYMGHSINTPAVYSVSKAAVIGLTKYLATYWADKNI</sequence>
<dbReference type="SUPFAM" id="SSF51735">
    <property type="entry name" value="NAD(P)-binding Rossmann-fold domains"/>
    <property type="match status" value="1"/>
</dbReference>
<keyword evidence="2" id="KW-0560">Oxidoreductase</keyword>
<dbReference type="EMBL" id="UINC01231697">
    <property type="protein sequence ID" value="SVE64345.1"/>
    <property type="molecule type" value="Genomic_DNA"/>
</dbReference>